<dbReference type="Proteomes" id="UP000297053">
    <property type="component" value="Chromosome"/>
</dbReference>
<sequence length="354" mass="37415">MRPTETLSAWRLYRDVDTHPSLGLSRAALLVLLVGFGGLALAGIEVPLRAQMVVYLVGMVALNLPHGGYEHFENLRRRRPTVRWRYVGAYLLAIGAFVGLFLLAPVAGLALALVVAMAKGGLGGLHVLAATSGTGHLQTRPQRALAIAVRGGAVMLVPIVFHPTTFHSFSSLMVGLVEPGALAAYSGQFDLTRRVIAVGYALALGAHVGLGYVRGGGRSWLVDAGESVLLAAYFAVVPVLVAVGLYFPFWYSARQVARTATVEAEPVGDDEWDLVGGSSASTVALRAWGILIAGALATFAVLAVVYWLFPNPLAGTAALPGAVAFWSVFISIVALPHVLVGSLLDRDRGIWYVP</sequence>
<feature type="transmembrane region" description="Helical" evidence="1">
    <location>
        <begin position="321"/>
        <end position="344"/>
    </location>
</feature>
<accession>A0A4D6KCJ2</accession>
<dbReference type="GO" id="GO:0005506">
    <property type="term" value="F:iron ion binding"/>
    <property type="evidence" value="ECO:0007669"/>
    <property type="project" value="UniProtKB-UniRule"/>
</dbReference>
<comment type="function">
    <text evidence="1">Catalyzes the cleavage of beta-carotene at its central double bond (15,15') to yield two molecules of all-trans-retinal.</text>
</comment>
<keyword evidence="1" id="KW-0472">Membrane</keyword>
<organism evidence="2 3">
    <name type="scientific">Halomicrobium mukohataei</name>
    <dbReference type="NCBI Taxonomy" id="57705"/>
    <lineage>
        <taxon>Archaea</taxon>
        <taxon>Methanobacteriati</taxon>
        <taxon>Methanobacteriota</taxon>
        <taxon>Stenosarchaea group</taxon>
        <taxon>Halobacteria</taxon>
        <taxon>Halobacteriales</taxon>
        <taxon>Haloarculaceae</taxon>
        <taxon>Halomicrobium</taxon>
    </lineage>
</organism>
<evidence type="ECO:0000313" key="2">
    <source>
        <dbReference type="EMBL" id="QCD66248.1"/>
    </source>
</evidence>
<keyword evidence="1" id="KW-1003">Cell membrane</keyword>
<dbReference type="GO" id="GO:0005886">
    <property type="term" value="C:plasma membrane"/>
    <property type="evidence" value="ECO:0007669"/>
    <property type="project" value="UniProtKB-SubCell"/>
</dbReference>
<dbReference type="GO" id="GO:0010436">
    <property type="term" value="F:carotenoid dioxygenase activity"/>
    <property type="evidence" value="ECO:0007669"/>
    <property type="project" value="UniProtKB-UniRule"/>
</dbReference>
<proteinExistence type="inferred from homology"/>
<dbReference type="OMA" id="HGGYEHF"/>
<comment type="subcellular location">
    <subcellularLocation>
        <location evidence="1">Cell membrane</location>
        <topology evidence="1">Multi-pass membrane protein</topology>
    </subcellularLocation>
</comment>
<feature type="transmembrane region" description="Helical" evidence="1">
    <location>
        <begin position="227"/>
        <end position="249"/>
    </location>
</feature>
<feature type="transmembrane region" description="Helical" evidence="1">
    <location>
        <begin position="86"/>
        <end position="104"/>
    </location>
</feature>
<dbReference type="EMBL" id="CP039375">
    <property type="protein sequence ID" value="QCD66248.1"/>
    <property type="molecule type" value="Genomic_DNA"/>
</dbReference>
<evidence type="ECO:0000256" key="1">
    <source>
        <dbReference type="HAMAP-Rule" id="MF_02093"/>
    </source>
</evidence>
<feature type="transmembrane region" description="Helical" evidence="1">
    <location>
        <begin position="110"/>
        <end position="131"/>
    </location>
</feature>
<dbReference type="GO" id="GO:0003834">
    <property type="term" value="F:beta-carotene 15,15'-dioxygenase activity"/>
    <property type="evidence" value="ECO:0007669"/>
    <property type="project" value="UniProtKB-EC"/>
</dbReference>
<gene>
    <name evidence="2" type="ORF">E5139_11550</name>
</gene>
<dbReference type="GeneID" id="42179580"/>
<feature type="transmembrane region" description="Helical" evidence="1">
    <location>
        <begin position="288"/>
        <end position="309"/>
    </location>
</feature>
<dbReference type="AlphaFoldDB" id="A0A4D6KCJ2"/>
<feature type="transmembrane region" description="Helical" evidence="1">
    <location>
        <begin position="197"/>
        <end position="215"/>
    </location>
</feature>
<dbReference type="Pfam" id="PF15461">
    <property type="entry name" value="BCD"/>
    <property type="match status" value="1"/>
</dbReference>
<keyword evidence="1" id="KW-0408">Iron</keyword>
<comment type="similarity">
    <text evidence="1">Belongs to the Brp/Blh beta-carotene diooxygenase family.</text>
</comment>
<feature type="transmembrane region" description="Helical" evidence="1">
    <location>
        <begin position="21"/>
        <end position="42"/>
    </location>
</feature>
<reference evidence="2 3" key="1">
    <citation type="submission" date="2019-04" db="EMBL/GenBank/DDBJ databases">
        <title>Complete genome sequence of Arthrobacter sp. ZXY-2 associated with effective atrazine degradation and salt adaptation.</title>
        <authorList>
            <person name="Zhao X."/>
        </authorList>
    </citation>
    <scope>NUCLEOTIDE SEQUENCE [LARGE SCALE GENOMIC DNA]</scope>
    <source>
        <strain evidence="3">ZP60</strain>
    </source>
</reference>
<name>A0A4D6KCJ2_9EURY</name>
<keyword evidence="1" id="KW-0560">Oxidoreductase</keyword>
<dbReference type="InterPro" id="IPR022270">
    <property type="entry name" value="Blh_diox"/>
</dbReference>
<dbReference type="NCBIfam" id="TIGR03753">
    <property type="entry name" value="blh_monoox"/>
    <property type="match status" value="1"/>
</dbReference>
<protein>
    <recommendedName>
        <fullName evidence="1">Probable beta-carotene 15,15'-dioxygenase</fullName>
        <ecNumber evidence="1">1.13.11.63</ecNumber>
    </recommendedName>
</protein>
<dbReference type="GO" id="GO:0016121">
    <property type="term" value="P:carotene catabolic process"/>
    <property type="evidence" value="ECO:0007669"/>
    <property type="project" value="UniProtKB-UniRule"/>
</dbReference>
<dbReference type="HAMAP" id="MF_02093">
    <property type="entry name" value="Beta_carotene_diox"/>
    <property type="match status" value="1"/>
</dbReference>
<comment type="cofactor">
    <cofactor evidence="1">
        <name>Fe(2+)</name>
        <dbReference type="ChEBI" id="CHEBI:29033"/>
    </cofactor>
</comment>
<comment type="caution">
    <text evidence="1">Lacks conserved residue(s) required for the propagation of feature annotation.</text>
</comment>
<keyword evidence="1 2" id="KW-0223">Dioxygenase</keyword>
<dbReference type="RefSeq" id="WP_015762643.1">
    <property type="nucleotide sequence ID" value="NZ_CP039375.1"/>
</dbReference>
<keyword evidence="1" id="KW-1133">Transmembrane helix</keyword>
<feature type="transmembrane region" description="Helical" evidence="1">
    <location>
        <begin position="48"/>
        <end position="65"/>
    </location>
</feature>
<evidence type="ECO:0000313" key="3">
    <source>
        <dbReference type="Proteomes" id="UP000297053"/>
    </source>
</evidence>
<dbReference type="KEGG" id="halz:E5139_11550"/>
<keyword evidence="1" id="KW-0812">Transmembrane</keyword>
<dbReference type="EC" id="1.13.11.63" evidence="1"/>
<comment type="catalytic activity">
    <reaction evidence="1">
        <text>all-trans-beta-carotene + O2 = 2 all-trans-retinal</text>
        <dbReference type="Rhea" id="RHEA:32887"/>
        <dbReference type="ChEBI" id="CHEBI:15379"/>
        <dbReference type="ChEBI" id="CHEBI:17579"/>
        <dbReference type="ChEBI" id="CHEBI:17898"/>
        <dbReference type="EC" id="1.13.11.63"/>
    </reaction>
</comment>
<reference evidence="2 3" key="2">
    <citation type="submission" date="2019-04" db="EMBL/GenBank/DDBJ databases">
        <authorList>
            <person name="Yang S."/>
            <person name="Wei W."/>
        </authorList>
    </citation>
    <scope>NUCLEOTIDE SEQUENCE [LARGE SCALE GENOMIC DNA]</scope>
    <source>
        <strain evidence="3">ZP60</strain>
    </source>
</reference>
<keyword evidence="1" id="KW-0479">Metal-binding</keyword>